<feature type="transmembrane region" description="Helical" evidence="2">
    <location>
        <begin position="141"/>
        <end position="163"/>
    </location>
</feature>
<reference evidence="3" key="1">
    <citation type="submission" date="2022-07" db="EMBL/GenBank/DDBJ databases">
        <title>Phylogenomic reconstructions and comparative analyses of Kickxellomycotina fungi.</title>
        <authorList>
            <person name="Reynolds N.K."/>
            <person name="Stajich J.E."/>
            <person name="Barry K."/>
            <person name="Grigoriev I.V."/>
            <person name="Crous P."/>
            <person name="Smith M.E."/>
        </authorList>
    </citation>
    <scope>NUCLEOTIDE SEQUENCE</scope>
    <source>
        <strain evidence="3">NBRC 105414</strain>
    </source>
</reference>
<comment type="caution">
    <text evidence="3">The sequence shown here is derived from an EMBL/GenBank/DDBJ whole genome shotgun (WGS) entry which is preliminary data.</text>
</comment>
<keyword evidence="4" id="KW-1185">Reference proteome</keyword>
<evidence type="ECO:0000313" key="3">
    <source>
        <dbReference type="EMBL" id="KAJ2778921.1"/>
    </source>
</evidence>
<evidence type="ECO:0000313" key="4">
    <source>
        <dbReference type="Proteomes" id="UP001140217"/>
    </source>
</evidence>
<feature type="region of interest" description="Disordered" evidence="1">
    <location>
        <begin position="320"/>
        <end position="371"/>
    </location>
</feature>
<feature type="transmembrane region" description="Helical" evidence="2">
    <location>
        <begin position="65"/>
        <end position="81"/>
    </location>
</feature>
<sequence>MSFSLTQAERDRVAAAAALGIHLDPIGRKDLALVVVISAVYGVDLVAVGFLLWHRNWPPLKSKSPLLMAAGYVACVCWFVGDLQINGHVHLRGTALEACKGIGVWVRVLLGVCAVSALIAMRSYGLFRVFCLGQPYRGRAVLVPAAVYCACALVCGIVAQALSPAVTVEYIPALDTCYCPKPFRAALYGCIWATWATILGINWRIRHIKTTFNEWREMAFSCLVVFAILTFSTVLQFARPDYPFSQTLRLLTTYMDHLGTNLVWWAIMGAPLFHCLVDRAAYLEEWTARLRRDGLQNEYQIPVTVTFCSEDVFFDHPPVPPEAACSPQTTAISTRRSSRSYDPKDPFDIPPAHPLPPRPPSTYQNDPFQRP</sequence>
<dbReference type="Proteomes" id="UP001140217">
    <property type="component" value="Unassembled WGS sequence"/>
</dbReference>
<dbReference type="AlphaFoldDB" id="A0A9W8H827"/>
<gene>
    <name evidence="3" type="ORF">H4R18_004313</name>
</gene>
<accession>A0A9W8H827</accession>
<evidence type="ECO:0000256" key="1">
    <source>
        <dbReference type="SAM" id="MobiDB-lite"/>
    </source>
</evidence>
<organism evidence="3 4">
    <name type="scientific">Coemansia javaensis</name>
    <dbReference type="NCBI Taxonomy" id="2761396"/>
    <lineage>
        <taxon>Eukaryota</taxon>
        <taxon>Fungi</taxon>
        <taxon>Fungi incertae sedis</taxon>
        <taxon>Zoopagomycota</taxon>
        <taxon>Kickxellomycotina</taxon>
        <taxon>Kickxellomycetes</taxon>
        <taxon>Kickxellales</taxon>
        <taxon>Kickxellaceae</taxon>
        <taxon>Coemansia</taxon>
    </lineage>
</organism>
<feature type="transmembrane region" description="Helical" evidence="2">
    <location>
        <begin position="31"/>
        <end position="53"/>
    </location>
</feature>
<feature type="compositionally biased region" description="Pro residues" evidence="1">
    <location>
        <begin position="348"/>
        <end position="360"/>
    </location>
</feature>
<feature type="transmembrane region" description="Helical" evidence="2">
    <location>
        <begin position="217"/>
        <end position="238"/>
    </location>
</feature>
<evidence type="ECO:0000256" key="2">
    <source>
        <dbReference type="SAM" id="Phobius"/>
    </source>
</evidence>
<feature type="transmembrane region" description="Helical" evidence="2">
    <location>
        <begin position="183"/>
        <end position="205"/>
    </location>
</feature>
<proteinExistence type="predicted"/>
<feature type="transmembrane region" description="Helical" evidence="2">
    <location>
        <begin position="262"/>
        <end position="282"/>
    </location>
</feature>
<dbReference type="OrthoDB" id="2121906at2759"/>
<keyword evidence="2" id="KW-0812">Transmembrane</keyword>
<keyword evidence="2" id="KW-0472">Membrane</keyword>
<name>A0A9W8H827_9FUNG</name>
<protein>
    <submittedName>
        <fullName evidence="3">Uncharacterized protein</fullName>
    </submittedName>
</protein>
<feature type="transmembrane region" description="Helical" evidence="2">
    <location>
        <begin position="101"/>
        <end position="120"/>
    </location>
</feature>
<dbReference type="EMBL" id="JANBUL010000203">
    <property type="protein sequence ID" value="KAJ2778921.1"/>
    <property type="molecule type" value="Genomic_DNA"/>
</dbReference>
<keyword evidence="2" id="KW-1133">Transmembrane helix</keyword>
<feature type="compositionally biased region" description="Polar residues" evidence="1">
    <location>
        <begin position="361"/>
        <end position="371"/>
    </location>
</feature>